<evidence type="ECO:0000313" key="4">
    <source>
        <dbReference type="Proteomes" id="UP000466785"/>
    </source>
</evidence>
<dbReference type="Proteomes" id="UP000466785">
    <property type="component" value="Chromosome"/>
</dbReference>
<gene>
    <name evidence="3" type="ORF">MPOR_52270</name>
</gene>
<evidence type="ECO:0000256" key="1">
    <source>
        <dbReference type="SAM" id="Phobius"/>
    </source>
</evidence>
<organism evidence="3 4">
    <name type="scientific">Mycolicibacterium poriferae</name>
    <dbReference type="NCBI Taxonomy" id="39694"/>
    <lineage>
        <taxon>Bacteria</taxon>
        <taxon>Bacillati</taxon>
        <taxon>Actinomycetota</taxon>
        <taxon>Actinomycetes</taxon>
        <taxon>Mycobacteriales</taxon>
        <taxon>Mycobacteriaceae</taxon>
        <taxon>Mycolicibacterium</taxon>
    </lineage>
</organism>
<keyword evidence="1" id="KW-1133">Transmembrane helix</keyword>
<name>A0A6N4VHU9_9MYCO</name>
<protein>
    <submittedName>
        <fullName evidence="3">Abortive infection protein</fullName>
    </submittedName>
</protein>
<feature type="domain" description="CAAX prenyl protease 2/Lysostaphin resistance protein A-like" evidence="2">
    <location>
        <begin position="99"/>
        <end position="192"/>
    </location>
</feature>
<reference evidence="3 4" key="1">
    <citation type="journal article" date="2019" name="Emerg. Microbes Infect.">
        <title>Comprehensive subspecies identification of 175 nontuberculous mycobacteria species based on 7547 genomic profiles.</title>
        <authorList>
            <person name="Matsumoto Y."/>
            <person name="Kinjo T."/>
            <person name="Motooka D."/>
            <person name="Nabeya D."/>
            <person name="Jung N."/>
            <person name="Uechi K."/>
            <person name="Horii T."/>
            <person name="Iida T."/>
            <person name="Fujita J."/>
            <person name="Nakamura S."/>
        </authorList>
    </citation>
    <scope>NUCLEOTIDE SEQUENCE [LARGE SCALE GENOMIC DNA]</scope>
    <source>
        <strain evidence="3 4">JCM 12603</strain>
    </source>
</reference>
<dbReference type="PIRSF" id="PIRSF026622">
    <property type="entry name" value="Proteas_026622"/>
    <property type="match status" value="1"/>
</dbReference>
<keyword evidence="4" id="KW-1185">Reference proteome</keyword>
<dbReference type="Pfam" id="PF02517">
    <property type="entry name" value="Rce1-like"/>
    <property type="match status" value="1"/>
</dbReference>
<evidence type="ECO:0000313" key="3">
    <source>
        <dbReference type="EMBL" id="BBX54201.1"/>
    </source>
</evidence>
<feature type="transmembrane region" description="Helical" evidence="1">
    <location>
        <begin position="181"/>
        <end position="202"/>
    </location>
</feature>
<dbReference type="InterPro" id="IPR003675">
    <property type="entry name" value="Rce1/LyrA-like_dom"/>
</dbReference>
<keyword evidence="1" id="KW-0472">Membrane</keyword>
<proteinExistence type="predicted"/>
<keyword evidence="1" id="KW-0812">Transmembrane</keyword>
<evidence type="ECO:0000259" key="2">
    <source>
        <dbReference type="Pfam" id="PF02517"/>
    </source>
</evidence>
<dbReference type="GO" id="GO:0080120">
    <property type="term" value="P:CAAX-box protein maturation"/>
    <property type="evidence" value="ECO:0007669"/>
    <property type="project" value="UniProtKB-ARBA"/>
</dbReference>
<dbReference type="InterPro" id="IPR015837">
    <property type="entry name" value="UCP026622_CAAX_protease"/>
</dbReference>
<dbReference type="EMBL" id="AP022570">
    <property type="protein sequence ID" value="BBX54201.1"/>
    <property type="molecule type" value="Genomic_DNA"/>
</dbReference>
<feature type="transmembrane region" description="Helical" evidence="1">
    <location>
        <begin position="157"/>
        <end position="175"/>
    </location>
</feature>
<accession>A0A6N4VHU9</accession>
<dbReference type="KEGG" id="mpof:MPOR_52270"/>
<sequence length="210" mass="21843">MTRQSVGVGALTAALIGWKFVTARIPARWHPLPHVLFGTTVWALSGASPLGLRPPALWSGLRWGASAAAPVVFAVAVGTAIPAVREGMAVQKLPSPVSHWLLVRIPVGTVWSEEVAYRASLSILAAHVFGKPAGRAFAAAAFGLSHVPDARATGQPVILTVLATGTAGWIFGWLFGKSSSVAAPMLAHLAVNEAGAVAALAVQRRRRSRA</sequence>
<dbReference type="GO" id="GO:0004175">
    <property type="term" value="F:endopeptidase activity"/>
    <property type="evidence" value="ECO:0007669"/>
    <property type="project" value="UniProtKB-ARBA"/>
</dbReference>
<dbReference type="AlphaFoldDB" id="A0A6N4VHU9"/>
<feature type="transmembrane region" description="Helical" evidence="1">
    <location>
        <begin position="63"/>
        <end position="84"/>
    </location>
</feature>
<dbReference type="RefSeq" id="WP_163679132.1">
    <property type="nucleotide sequence ID" value="NZ_AP022570.1"/>
</dbReference>